<evidence type="ECO:0000313" key="4">
    <source>
        <dbReference type="Proteomes" id="UP000231152"/>
    </source>
</evidence>
<evidence type="ECO:0000313" key="3">
    <source>
        <dbReference type="EMBL" id="PJE76308.1"/>
    </source>
</evidence>
<sequence length="744" mass="83940">MLAAVHLEKLELQGFKTFVHKTVLHFPQPRGSEQRGVAAIVGPNGSGKSNFADALRWVMGEQSLKSIRGKKSEDLIFSGTEKLARVGMAEVSLYLNNEDKQAPIDYSQVVITRRLFRSGESEYLLNKKKVRLQDVTMLLAEASFGQKTYSIIGQGMVDAFLMASPLERKSYFDEASGTRPLQLKREDAEHKLTLTEDNLRQGEVLVNEITPRLRSLTRQVHRLERREEVMQELAAVRTQYYGSICYENSEALRQTTNAKEKAQADREATAAALAQLEEAFAKLEQATSVNERFQQLEANHQRLWDARTALREKLVEARTALASEANRNRRGEQSSEALAGIYYDLEAAIAELTAAAEQSAEAAHLALRGSLTRLQTHIQQLKSQIFGAETENETARQALKETVRQLQEEEQKVAEKLAAVGEAMKRFHEDEQQKNKAVFELERNIRQTREALSVLVEKENEYKVALARLQTEKEALDRELEEELEGQVPAPDRTVYSVPEKMAMRQRIESLKRRLAEIGTIDEETAKEYEETKSRYDFLTGEAEDLRKAIVDLRKIIKELDETITRQFNESFHRISIDFERFFKILFNGGTAKLVRVALPTISAAVTDDEDEEDVAEEEETVNRNAPERVGIDIQATPPSKRLKNISMLSGGERALTSLALICAIISSNPSPFVVLDEVDAALDEANSVRFAEIIDQLSHRTQFIVITHNRASMQQANILYGITMGDDGASKVLSLKLEDVQKE</sequence>
<proteinExistence type="predicted"/>
<dbReference type="EMBL" id="PFET01000001">
    <property type="protein sequence ID" value="PJE76308.1"/>
    <property type="molecule type" value="Genomic_DNA"/>
</dbReference>
<evidence type="ECO:0000256" key="1">
    <source>
        <dbReference type="SAM" id="Coils"/>
    </source>
</evidence>
<comment type="caution">
    <text evidence="3">The sequence shown here is derived from an EMBL/GenBank/DDBJ whole genome shotgun (WGS) entry which is preliminary data.</text>
</comment>
<name>A0A2M8LFU8_9BACT</name>
<feature type="coiled-coil region" evidence="1">
    <location>
        <begin position="259"/>
        <end position="296"/>
    </location>
</feature>
<feature type="domain" description="RecF/RecN/SMC N-terminal" evidence="2">
    <location>
        <begin position="7"/>
        <end position="731"/>
    </location>
</feature>
<feature type="coiled-coil region" evidence="1">
    <location>
        <begin position="371"/>
        <end position="486"/>
    </location>
</feature>
<keyword evidence="1" id="KW-0175">Coiled coil</keyword>
<feature type="coiled-coil region" evidence="1">
    <location>
        <begin position="529"/>
        <end position="563"/>
    </location>
</feature>
<protein>
    <recommendedName>
        <fullName evidence="2">RecF/RecN/SMC N-terminal domain-containing protein</fullName>
    </recommendedName>
</protein>
<dbReference type="Proteomes" id="UP000231152">
    <property type="component" value="Unassembled WGS sequence"/>
</dbReference>
<dbReference type="InterPro" id="IPR027417">
    <property type="entry name" value="P-loop_NTPase"/>
</dbReference>
<dbReference type="InterPro" id="IPR003395">
    <property type="entry name" value="RecF/RecN/SMC_N"/>
</dbReference>
<accession>A0A2M8LFU8</accession>
<dbReference type="AlphaFoldDB" id="A0A2M8LFU8"/>
<evidence type="ECO:0000259" key="2">
    <source>
        <dbReference type="Pfam" id="PF02463"/>
    </source>
</evidence>
<gene>
    <name evidence="3" type="ORF">COV04_00325</name>
</gene>
<dbReference type="SUPFAM" id="SSF52540">
    <property type="entry name" value="P-loop containing nucleoside triphosphate hydrolases"/>
    <property type="match status" value="1"/>
</dbReference>
<dbReference type="Pfam" id="PF02463">
    <property type="entry name" value="SMC_N"/>
    <property type="match status" value="1"/>
</dbReference>
<reference evidence="3 4" key="1">
    <citation type="submission" date="2017-09" db="EMBL/GenBank/DDBJ databases">
        <title>Depth-based differentiation of microbial function through sediment-hosted aquifers and enrichment of novel symbionts in the deep terrestrial subsurface.</title>
        <authorList>
            <person name="Probst A.J."/>
            <person name="Ladd B."/>
            <person name="Jarett J.K."/>
            <person name="Geller-Mcgrath D.E."/>
            <person name="Sieber C.M."/>
            <person name="Emerson J.B."/>
            <person name="Anantharaman K."/>
            <person name="Thomas B.C."/>
            <person name="Malmstrom R."/>
            <person name="Stieglmeier M."/>
            <person name="Klingl A."/>
            <person name="Woyke T."/>
            <person name="Ryan C.M."/>
            <person name="Banfield J.F."/>
        </authorList>
    </citation>
    <scope>NUCLEOTIDE SEQUENCE [LARGE SCALE GENOMIC DNA]</scope>
    <source>
        <strain evidence="3">CG10_big_fil_rev_8_21_14_0_10_48_11</strain>
    </source>
</reference>
<dbReference type="PANTHER" id="PTHR43977">
    <property type="entry name" value="STRUCTURAL MAINTENANCE OF CHROMOSOMES PROTEIN 3"/>
    <property type="match status" value="1"/>
</dbReference>
<organism evidence="3 4">
    <name type="scientific">Candidatus Uhrbacteria bacterium CG10_big_fil_rev_8_21_14_0_10_48_11</name>
    <dbReference type="NCBI Taxonomy" id="1975037"/>
    <lineage>
        <taxon>Bacteria</taxon>
        <taxon>Candidatus Uhriibacteriota</taxon>
    </lineage>
</organism>
<dbReference type="Gene3D" id="3.40.50.300">
    <property type="entry name" value="P-loop containing nucleotide triphosphate hydrolases"/>
    <property type="match status" value="2"/>
</dbReference>